<dbReference type="RefSeq" id="WP_079909860.1">
    <property type="nucleotide sequence ID" value="NZ_BAABJG010000021.1"/>
</dbReference>
<name>A0ABW3UKV9_9BACL</name>
<feature type="coiled-coil region" evidence="1">
    <location>
        <begin position="60"/>
        <end position="87"/>
    </location>
</feature>
<dbReference type="Pfam" id="PF10835">
    <property type="entry name" value="DUF2573"/>
    <property type="match status" value="1"/>
</dbReference>
<keyword evidence="3" id="KW-1185">Reference proteome</keyword>
<evidence type="ECO:0000313" key="3">
    <source>
        <dbReference type="Proteomes" id="UP001597180"/>
    </source>
</evidence>
<evidence type="ECO:0000256" key="1">
    <source>
        <dbReference type="SAM" id="Coils"/>
    </source>
</evidence>
<evidence type="ECO:0000313" key="2">
    <source>
        <dbReference type="EMBL" id="MFD1221368.1"/>
    </source>
</evidence>
<comment type="caution">
    <text evidence="2">The sequence shown here is derived from an EMBL/GenBank/DDBJ whole genome shotgun (WGS) entry which is preliminary data.</text>
</comment>
<proteinExistence type="predicted"/>
<dbReference type="Proteomes" id="UP001597180">
    <property type="component" value="Unassembled WGS sequence"/>
</dbReference>
<reference evidence="3" key="1">
    <citation type="journal article" date="2019" name="Int. J. Syst. Evol. Microbiol.">
        <title>The Global Catalogue of Microorganisms (GCM) 10K type strain sequencing project: providing services to taxonomists for standard genome sequencing and annotation.</title>
        <authorList>
            <consortium name="The Broad Institute Genomics Platform"/>
            <consortium name="The Broad Institute Genome Sequencing Center for Infectious Disease"/>
            <person name="Wu L."/>
            <person name="Ma J."/>
        </authorList>
    </citation>
    <scope>NUCLEOTIDE SEQUENCE [LARGE SCALE GENOMIC DNA]</scope>
    <source>
        <strain evidence="3">CCUG 53270</strain>
    </source>
</reference>
<accession>A0ABW3UKV9</accession>
<organism evidence="2 3">
    <name type="scientific">Paenibacillus vulneris</name>
    <dbReference type="NCBI Taxonomy" id="1133364"/>
    <lineage>
        <taxon>Bacteria</taxon>
        <taxon>Bacillati</taxon>
        <taxon>Bacillota</taxon>
        <taxon>Bacilli</taxon>
        <taxon>Bacillales</taxon>
        <taxon>Paenibacillaceae</taxon>
        <taxon>Paenibacillus</taxon>
    </lineage>
</organism>
<sequence>MNPQFQTELDALIDKFAELVTGDSSPEMVEKIKAWSIYNHIHRSMPALTSHWNQSHPEGKAAVRALFEEIRDLNQQLKERNKTTEQE</sequence>
<dbReference type="EMBL" id="JBHTLU010000015">
    <property type="protein sequence ID" value="MFD1221368.1"/>
    <property type="molecule type" value="Genomic_DNA"/>
</dbReference>
<dbReference type="InterPro" id="IPR020393">
    <property type="entry name" value="Uncharacterised_YusU"/>
</dbReference>
<gene>
    <name evidence="2" type="ORF">ACFQ4B_14675</name>
</gene>
<protein>
    <submittedName>
        <fullName evidence="2">DUF2573 family protein</fullName>
    </submittedName>
</protein>
<keyword evidence="1" id="KW-0175">Coiled coil</keyword>